<dbReference type="InterPro" id="IPR035309">
    <property type="entry name" value="PSME4"/>
</dbReference>
<dbReference type="InterPro" id="IPR016024">
    <property type="entry name" value="ARM-type_fold"/>
</dbReference>
<feature type="domain" description="Proteasome activator complex subunit 4-like HEAT repeat-like" evidence="1">
    <location>
        <begin position="1091"/>
        <end position="1266"/>
    </location>
</feature>
<dbReference type="EMBL" id="JAPFFF010000058">
    <property type="protein sequence ID" value="KAK8837831.1"/>
    <property type="molecule type" value="Genomic_DNA"/>
</dbReference>
<dbReference type="PANTHER" id="PTHR32170">
    <property type="entry name" value="PROTEASOME ACTIVATOR COMPLEX SUBUNIT 4"/>
    <property type="match status" value="1"/>
</dbReference>
<dbReference type="InterPro" id="IPR055455">
    <property type="entry name" value="HEAT_PSME4"/>
</dbReference>
<keyword evidence="3" id="KW-1185">Reference proteome</keyword>
<accession>A0ABR2GVZ4</accession>
<dbReference type="GO" id="GO:0000502">
    <property type="term" value="C:proteasome complex"/>
    <property type="evidence" value="ECO:0007669"/>
    <property type="project" value="UniProtKB-KW"/>
</dbReference>
<name>A0ABR2GVZ4_9EUKA</name>
<comment type="caution">
    <text evidence="2">The sequence shown here is derived from an EMBL/GenBank/DDBJ whole genome shotgun (WGS) entry which is preliminary data.</text>
</comment>
<gene>
    <name evidence="2" type="ORF">M9Y10_036369</name>
</gene>
<sequence length="1613" mass="187462">MSICCAERANAFRRFLPQFIQNKLENEEQQWKTLIFENLPKAIENNNYEEIDFWITTLENYTEFETFTFTPEEVEKIATILYNFIITTQHMNLLTSACATFILIVNPQHIKINLEIDWHILYDLLYDAIISHSKTKTRKYPPKMSQTLISMIRISRSYFPETSTDEMLHLWEHMLDPYQHTFILAQCLLSLFLPVNHGQHNKWLQKFLDLWTVYRSDYFDFQFLSIFARLSRYGYKDIPWDRILPFLFNVMCLYLEIPSTLLSSQITQITNYHPELYMDFFKDLESPAVNFRLFSIIVINLLTGETQTMAREYVERMFHLISPFCTASVHNEDEVQCEGPVEFLNEFVYQYVRRYQKEKKYGATVLEPLTQEDNEWLVSNVLPLILMEQFHEDPQFSYINDIVQLAPSMAIYPLLNTVKSTFEHLHLKQGAYQTLVALAPTIIYTKEGLEEFMMILEKHLPEDLNFMDTLKSSVVFSLGSVLASSMKFTEENESFITEITKKCILFVKHAIGDDYINSLAELVTMLGCIVHSSPPEVAYRLAQLIRDEVDTLPDTCISSIIEPLSKYSVKAFSSIALNPTKLKDYIILEAMIKQNQAFLLEKLDAIKAIIKEGLDKDDKKIQKRSIRLIKWVLKNMLSIYPIMPTATGITDMNECKQQWHIPSEKEIDCSISVIEFAIEIMKKKFECQDRKEHKIATGIGKSILKGMQASLSDFDFEHEDESELLTQPPIEMYSIKKLVIYYESVFYYLLEIMEKKETHEAIIQRILQTILQTIIPHNPLANNIDSINNDYRIHCQLSRLSTLLPPLQSVTHLVIYNKSLLLFTVRSSIKKNYVTKMMRKVTEVVYKFAPFQHKRIRNLVNIYFGNLTSQFRTQFVHYLERSIPFIEDPKTDKDSLSGYCNVASSLGNLDISMKNLELLKNTALAVCRQLPKEVPEDSARHLRQVVVYYLDQIDPYDPRLDRTEFLKIREELASEAIRRHAKYPAFRETQNYAAALASSVFVGNPYLLKLPYFQFFLSIMTTDDNLVRECIVQFIPTSIEKLIPRVPRPNGVRVDEVTPENYDIAMFIDRPFREQAKMMPHFMSEDEMMDPDKLKYYLNSEDKMENDVEERIKINRLLFEKLCHDQTIIDKLIQNLVDGQIHKEETFLKNRVLFWSTFCRFFGLPFVELLINKLYKMIEPGVSLAHHVIAAEIFAGCIHSLKSRKYKEVEKMAGFIKPFVTKLIYTIDPEFHSVWYFAFYASFTDIDPRRIFWLYDHILTCVPKGDGLRAARSVSLICDILLDAAYNIPSLRSKIEDIAYQPLFSKESLDFEQIRECSVRALSSILAISFDPVKRGYNEESYRILDRFIKDSPDSFIIRWLIGQYSTQSTSAIASGGYVVDHLNDWVNFILDKDENEERVARTALMDVANSNWIGSICKLPISLESVKEVIDKVLKALDPTKKPWQVYTVQLILTESFLGSTFFFIDEKILEDMIEDRVIPGLLNQHPDVQNAASQLLSFVVKSSLQLRDKLPDIVQNFTTMLKDRESLTNRIAGAKGLGSIITGTVLFDDVPQYVIDSFSALTEQLEIDTSVESIITQFLSDFWAVYDNNLKNNIAEILAPFHASLRPSYFC</sequence>
<evidence type="ECO:0000259" key="1">
    <source>
        <dbReference type="Pfam" id="PF23096"/>
    </source>
</evidence>
<proteinExistence type="predicted"/>
<dbReference type="PANTHER" id="PTHR32170:SF3">
    <property type="entry name" value="PROTEASOME ACTIVATOR COMPLEX SUBUNIT 4"/>
    <property type="match status" value="1"/>
</dbReference>
<reference evidence="2 3" key="1">
    <citation type="submission" date="2024-04" db="EMBL/GenBank/DDBJ databases">
        <title>Tritrichomonas musculus Genome.</title>
        <authorList>
            <person name="Alves-Ferreira E."/>
            <person name="Grigg M."/>
            <person name="Lorenzi H."/>
            <person name="Galac M."/>
        </authorList>
    </citation>
    <scope>NUCLEOTIDE SEQUENCE [LARGE SCALE GENOMIC DNA]</scope>
    <source>
        <strain evidence="2 3">EAF2021</strain>
    </source>
</reference>
<keyword evidence="2" id="KW-0647">Proteasome</keyword>
<evidence type="ECO:0000313" key="3">
    <source>
        <dbReference type="Proteomes" id="UP001470230"/>
    </source>
</evidence>
<dbReference type="SUPFAM" id="SSF48371">
    <property type="entry name" value="ARM repeat"/>
    <property type="match status" value="1"/>
</dbReference>
<organism evidence="2 3">
    <name type="scientific">Tritrichomonas musculus</name>
    <dbReference type="NCBI Taxonomy" id="1915356"/>
    <lineage>
        <taxon>Eukaryota</taxon>
        <taxon>Metamonada</taxon>
        <taxon>Parabasalia</taxon>
        <taxon>Tritrichomonadida</taxon>
        <taxon>Tritrichomonadidae</taxon>
        <taxon>Tritrichomonas</taxon>
    </lineage>
</organism>
<evidence type="ECO:0000313" key="2">
    <source>
        <dbReference type="EMBL" id="KAK8837831.1"/>
    </source>
</evidence>
<protein>
    <submittedName>
        <fullName evidence="2">Proteasome activator BLM10</fullName>
    </submittedName>
</protein>
<dbReference type="Proteomes" id="UP001470230">
    <property type="component" value="Unassembled WGS sequence"/>
</dbReference>
<dbReference type="Pfam" id="PF23096">
    <property type="entry name" value="HEAT_PSME4"/>
    <property type="match status" value="1"/>
</dbReference>